<dbReference type="EMBL" id="JWYV01000038">
    <property type="protein sequence ID" value="KKC97873.1"/>
    <property type="molecule type" value="Genomic_DNA"/>
</dbReference>
<dbReference type="InterPro" id="IPR036779">
    <property type="entry name" value="LysM_dom_sf"/>
</dbReference>
<dbReference type="PROSITE" id="PS51257">
    <property type="entry name" value="PROKAR_LIPOPROTEIN"/>
    <property type="match status" value="1"/>
</dbReference>
<sequence length="534" mass="59573">MKSRFFLASALLLAGCQITGNSQQEPVATNQESSAAAQNNNNTAPTAKHPSTKDQSVTALETQVTAVEPPAPVVTPQEQDDAWQRIAMQLKLDVPDNKRVNYYRNWYLRHPGHLTIVASRAEPFLYHITDAVEKRGMPLELVLLPIVESSFDQFAYSHGRAAGLWQIIPGTGRQFGLKQNWWYDGRRDVIQSTEAALDLLEYLNRRFDGNWLHALAAYNSGEGRVFRAIRENRKAGKPTDFWSLDLPEETSGYVPKLLAVADIVRNQSKYGVDIPFIANEPAVETVDPKTQMDLAMAAKYAGLSLSELKSLNPAYNQWATAPEGQTHLLLPVDKVATFKQSFEENGRQGMKVVRYQVKAGDSLSVLAKKHHTSVDLIQRANKMAGSNIRAGKYILIPVAMNGENAFPSLTEVRSQVSHGSGYRTIYKVESGDSLWTIAKKQKVSIKELMKWNGLSKQSTLRVGQKLNIWKTSQNGGVIRTVFYEVRSGDNLSAIADRFNVKLADVIKWNQLGSQKYLKPGQKLKLFVDVTKVSV</sequence>
<comment type="caution">
    <text evidence="3">The sequence shown here is derived from an EMBL/GenBank/DDBJ whole genome shotgun (WGS) entry which is preliminary data.</text>
</comment>
<evidence type="ECO:0000313" key="4">
    <source>
        <dbReference type="Proteomes" id="UP000033633"/>
    </source>
</evidence>
<feature type="region of interest" description="Disordered" evidence="1">
    <location>
        <begin position="24"/>
        <end position="59"/>
    </location>
</feature>
<evidence type="ECO:0000259" key="2">
    <source>
        <dbReference type="PROSITE" id="PS51782"/>
    </source>
</evidence>
<dbReference type="Proteomes" id="UP000033633">
    <property type="component" value="Unassembled WGS sequence"/>
</dbReference>
<dbReference type="InterPro" id="IPR023346">
    <property type="entry name" value="Lysozyme-like_dom_sf"/>
</dbReference>
<dbReference type="OrthoDB" id="9815002at2"/>
<dbReference type="Pfam" id="PF01476">
    <property type="entry name" value="LysM"/>
    <property type="match status" value="3"/>
</dbReference>
<dbReference type="GO" id="GO:0008932">
    <property type="term" value="F:lytic endotransglycosylase activity"/>
    <property type="evidence" value="ECO:0007669"/>
    <property type="project" value="TreeGrafter"/>
</dbReference>
<protein>
    <submittedName>
        <fullName evidence="3">Murein transglycosylase</fullName>
    </submittedName>
</protein>
<dbReference type="SUPFAM" id="SSF53955">
    <property type="entry name" value="Lysozyme-like"/>
    <property type="match status" value="1"/>
</dbReference>
<organism evidence="3 4">
    <name type="scientific">Photobacterium halotolerans</name>
    <dbReference type="NCBI Taxonomy" id="265726"/>
    <lineage>
        <taxon>Bacteria</taxon>
        <taxon>Pseudomonadati</taxon>
        <taxon>Pseudomonadota</taxon>
        <taxon>Gammaproteobacteria</taxon>
        <taxon>Vibrionales</taxon>
        <taxon>Vibrionaceae</taxon>
        <taxon>Photobacterium</taxon>
    </lineage>
</organism>
<dbReference type="Gene3D" id="3.10.350.10">
    <property type="entry name" value="LysM domain"/>
    <property type="match status" value="3"/>
</dbReference>
<gene>
    <name evidence="3" type="ORF">KY46_21535</name>
</gene>
<dbReference type="RefSeq" id="WP_046222604.1">
    <property type="nucleotide sequence ID" value="NZ_JWYV01000038.1"/>
</dbReference>
<name>A0A0F5V6W7_9GAMM</name>
<feature type="domain" description="LysM" evidence="2">
    <location>
        <begin position="424"/>
        <end position="468"/>
    </location>
</feature>
<dbReference type="Gene3D" id="1.10.530.10">
    <property type="match status" value="1"/>
</dbReference>
<feature type="domain" description="LysM" evidence="2">
    <location>
        <begin position="481"/>
        <end position="525"/>
    </location>
</feature>
<dbReference type="AlphaFoldDB" id="A0A0F5V6W7"/>
<dbReference type="PANTHER" id="PTHR33734:SF22">
    <property type="entry name" value="MEMBRANE-BOUND LYTIC MUREIN TRANSGLYCOSYLASE D"/>
    <property type="match status" value="1"/>
</dbReference>
<feature type="domain" description="LysM" evidence="2">
    <location>
        <begin position="353"/>
        <end position="396"/>
    </location>
</feature>
<proteinExistence type="predicted"/>
<dbReference type="SMART" id="SM00257">
    <property type="entry name" value="LysM"/>
    <property type="match status" value="3"/>
</dbReference>
<dbReference type="PROSITE" id="PS51782">
    <property type="entry name" value="LYSM"/>
    <property type="match status" value="3"/>
</dbReference>
<dbReference type="InterPro" id="IPR018392">
    <property type="entry name" value="LysM"/>
</dbReference>
<reference evidence="3 4" key="1">
    <citation type="submission" date="2014-12" db="EMBL/GenBank/DDBJ databases">
        <title>Mercury Reductase activity and rhizosphere competence traits in the genome of root associated Photobacterium halotolerans MELD1.</title>
        <authorList>
            <person name="Mathew D.C."/>
            <person name="Huang C.-C."/>
        </authorList>
    </citation>
    <scope>NUCLEOTIDE SEQUENCE [LARGE SCALE GENOMIC DNA]</scope>
    <source>
        <strain evidence="3 4">MELD1</strain>
    </source>
</reference>
<dbReference type="Pfam" id="PF01464">
    <property type="entry name" value="SLT"/>
    <property type="match status" value="1"/>
</dbReference>
<dbReference type="PANTHER" id="PTHR33734">
    <property type="entry name" value="LYSM DOMAIN-CONTAINING GPI-ANCHORED PROTEIN 2"/>
    <property type="match status" value="1"/>
</dbReference>
<evidence type="ECO:0000313" key="3">
    <source>
        <dbReference type="EMBL" id="KKC97873.1"/>
    </source>
</evidence>
<dbReference type="STRING" id="265726.KY46_21535"/>
<keyword evidence="4" id="KW-1185">Reference proteome</keyword>
<accession>A0A0F5V6W7</accession>
<evidence type="ECO:0000256" key="1">
    <source>
        <dbReference type="SAM" id="MobiDB-lite"/>
    </source>
</evidence>
<dbReference type="CDD" id="cd00118">
    <property type="entry name" value="LysM"/>
    <property type="match status" value="3"/>
</dbReference>
<dbReference type="PATRIC" id="fig|265726.11.peg.3396"/>
<feature type="compositionally biased region" description="Low complexity" evidence="1">
    <location>
        <begin position="28"/>
        <end position="44"/>
    </location>
</feature>
<dbReference type="CDD" id="cd16894">
    <property type="entry name" value="MltD-like"/>
    <property type="match status" value="1"/>
</dbReference>
<dbReference type="SUPFAM" id="SSF54106">
    <property type="entry name" value="LysM domain"/>
    <property type="match status" value="3"/>
</dbReference>
<dbReference type="FunFam" id="1.10.530.10:FF:000004">
    <property type="entry name" value="Membrane-bound lytic murein transglycosylase D"/>
    <property type="match status" value="1"/>
</dbReference>
<dbReference type="InterPro" id="IPR008258">
    <property type="entry name" value="Transglycosylase_SLT_dom_1"/>
</dbReference>